<gene>
    <name evidence="2" type="ORF">OG288_00225</name>
</gene>
<accession>A0ABZ1JWH4</accession>
<dbReference type="SMART" id="SM00923">
    <property type="entry name" value="MbtH"/>
    <property type="match status" value="1"/>
</dbReference>
<dbReference type="Gene3D" id="3.90.820.10">
    <property type="entry name" value="Structural Genomics, Unknown Function 30-nov-00 1gh9 Mol_id"/>
    <property type="match status" value="1"/>
</dbReference>
<dbReference type="InterPro" id="IPR038020">
    <property type="entry name" value="MbtH-like_sf"/>
</dbReference>
<keyword evidence="3" id="KW-1185">Reference proteome</keyword>
<evidence type="ECO:0000313" key="3">
    <source>
        <dbReference type="Proteomes" id="UP001432166"/>
    </source>
</evidence>
<dbReference type="PANTHER" id="PTHR38444:SF1">
    <property type="entry name" value="ENTEROBACTIN BIOSYNTHESIS PROTEIN YBDZ"/>
    <property type="match status" value="1"/>
</dbReference>
<dbReference type="EMBL" id="CP108133">
    <property type="protein sequence ID" value="WTP54683.1"/>
    <property type="molecule type" value="Genomic_DNA"/>
</dbReference>
<evidence type="ECO:0000259" key="1">
    <source>
        <dbReference type="SMART" id="SM00923"/>
    </source>
</evidence>
<protein>
    <submittedName>
        <fullName evidence="2">MbtH family protein</fullName>
    </submittedName>
</protein>
<sequence>MRTVNLTNPFDNTEGQYLVLTNAEGQHSLWPAFADVPAGWSLVHGPEAREECLEYIERNWTDLRPKSLIEALRGDGR</sequence>
<dbReference type="SUPFAM" id="SSF160582">
    <property type="entry name" value="MbtH-like"/>
    <property type="match status" value="1"/>
</dbReference>
<dbReference type="InterPro" id="IPR037407">
    <property type="entry name" value="MLP_fam"/>
</dbReference>
<organism evidence="2 3">
    <name type="scientific">Streptomyces tauricus</name>
    <dbReference type="NCBI Taxonomy" id="68274"/>
    <lineage>
        <taxon>Bacteria</taxon>
        <taxon>Bacillati</taxon>
        <taxon>Actinomycetota</taxon>
        <taxon>Actinomycetes</taxon>
        <taxon>Kitasatosporales</taxon>
        <taxon>Streptomycetaceae</taxon>
        <taxon>Streptomyces</taxon>
        <taxon>Streptomyces aurantiacus group</taxon>
    </lineage>
</organism>
<reference evidence="2" key="1">
    <citation type="submission" date="2022-10" db="EMBL/GenBank/DDBJ databases">
        <title>The complete genomes of actinobacterial strains from the NBC collection.</title>
        <authorList>
            <person name="Joergensen T.S."/>
            <person name="Alvarez Arevalo M."/>
            <person name="Sterndorff E.B."/>
            <person name="Faurdal D."/>
            <person name="Vuksanovic O."/>
            <person name="Mourched A.-S."/>
            <person name="Charusanti P."/>
            <person name="Shaw S."/>
            <person name="Blin K."/>
            <person name="Weber T."/>
        </authorList>
    </citation>
    <scope>NUCLEOTIDE SEQUENCE</scope>
    <source>
        <strain evidence="2">NBC_00189</strain>
    </source>
</reference>
<proteinExistence type="predicted"/>
<dbReference type="PANTHER" id="PTHR38444">
    <property type="entry name" value="ENTEROBACTIN BIOSYNTHESIS PROTEIN YBDZ"/>
    <property type="match status" value="1"/>
</dbReference>
<dbReference type="Proteomes" id="UP001432166">
    <property type="component" value="Chromosome"/>
</dbReference>
<evidence type="ECO:0000313" key="2">
    <source>
        <dbReference type="EMBL" id="WTP54683.1"/>
    </source>
</evidence>
<name>A0ABZ1JWH4_9ACTN</name>
<dbReference type="InterPro" id="IPR005153">
    <property type="entry name" value="MbtH-like_dom"/>
</dbReference>
<feature type="domain" description="MbtH-like" evidence="1">
    <location>
        <begin position="8"/>
        <end position="58"/>
    </location>
</feature>
<dbReference type="Pfam" id="PF03621">
    <property type="entry name" value="MbtH"/>
    <property type="match status" value="1"/>
</dbReference>